<evidence type="ECO:0000313" key="2">
    <source>
        <dbReference type="EMBL" id="NMG26257.1"/>
    </source>
</evidence>
<dbReference type="Proteomes" id="UP000615989">
    <property type="component" value="Unassembled WGS sequence"/>
</dbReference>
<feature type="signal peptide" evidence="1">
    <location>
        <begin position="1"/>
        <end position="19"/>
    </location>
</feature>
<gene>
    <name evidence="2" type="ORF">GO606_16345</name>
</gene>
<dbReference type="RefSeq" id="WP_169119585.1">
    <property type="nucleotide sequence ID" value="NZ_WTVG02000039.1"/>
</dbReference>
<evidence type="ECO:0000313" key="3">
    <source>
        <dbReference type="Proteomes" id="UP000615989"/>
    </source>
</evidence>
<name>A0ABX1PRH2_9RHOO</name>
<sequence>MRYIMMMLAALLLAGCSTSGEYRDYLTAQHEANKLAANQPPLFRLTAQDGQAITGLKSVEVFMPQAPAQIQQARPNEWAGVLNNAISTAGGVGQVIATGRAAVGIADSVGKAATLGYSHIQAPGAVTTIGDNSGANSGNSGRIAGGDQIDSTSAPTVVLQPEPVVVEQPAPLVVTVPQ</sequence>
<keyword evidence="3" id="KW-1185">Reference proteome</keyword>
<dbReference type="PROSITE" id="PS51257">
    <property type="entry name" value="PROKAR_LIPOPROTEIN"/>
    <property type="match status" value="1"/>
</dbReference>
<proteinExistence type="predicted"/>
<evidence type="ECO:0008006" key="4">
    <source>
        <dbReference type="Google" id="ProtNLM"/>
    </source>
</evidence>
<comment type="caution">
    <text evidence="2">The sequence shown here is derived from an EMBL/GenBank/DDBJ whole genome shotgun (WGS) entry which is preliminary data.</text>
</comment>
<dbReference type="EMBL" id="WTVG01000061">
    <property type="protein sequence ID" value="NMG26257.1"/>
    <property type="molecule type" value="Genomic_DNA"/>
</dbReference>
<keyword evidence="1" id="KW-0732">Signal</keyword>
<feature type="chain" id="PRO_5045971698" description="Lipoprotein" evidence="1">
    <location>
        <begin position="20"/>
        <end position="178"/>
    </location>
</feature>
<accession>A0ABX1PRH2</accession>
<protein>
    <recommendedName>
        <fullName evidence="4">Lipoprotein</fullName>
    </recommendedName>
</protein>
<evidence type="ECO:0000256" key="1">
    <source>
        <dbReference type="SAM" id="SignalP"/>
    </source>
</evidence>
<reference evidence="2" key="1">
    <citation type="submission" date="2019-12" db="EMBL/GenBank/DDBJ databases">
        <title>Comparative genomics gives insights into the taxonomy of the Azoarcus-Aromatoleum group and reveals separate origins of nif in the plant-associated Azoarcus and non-plant-associated Aromatoleum sub-groups.</title>
        <authorList>
            <person name="Lafos M."/>
            <person name="Maluk M."/>
            <person name="Batista M."/>
            <person name="Junghare M."/>
            <person name="Carmona M."/>
            <person name="Faoro H."/>
            <person name="Cruz L.M."/>
            <person name="Battistoni F."/>
            <person name="De Souza E."/>
            <person name="Pedrosa F."/>
            <person name="Chen W.-M."/>
            <person name="Poole P.S."/>
            <person name="Dixon R.A."/>
            <person name="James E.K."/>
        </authorList>
    </citation>
    <scope>NUCLEOTIDE SEQUENCE</scope>
    <source>
        <strain evidence="2">LuFRes1</strain>
    </source>
</reference>
<organism evidence="2 3">
    <name type="scientific">Aromatoleum anaerobium</name>
    <dbReference type="NCBI Taxonomy" id="182180"/>
    <lineage>
        <taxon>Bacteria</taxon>
        <taxon>Pseudomonadati</taxon>
        <taxon>Pseudomonadota</taxon>
        <taxon>Betaproteobacteria</taxon>
        <taxon>Rhodocyclales</taxon>
        <taxon>Rhodocyclaceae</taxon>
        <taxon>Aromatoleum</taxon>
    </lineage>
</organism>